<gene>
    <name evidence="3" type="ORF">C7455_101297</name>
</gene>
<reference evidence="3 4" key="1">
    <citation type="submission" date="2018-05" db="EMBL/GenBank/DDBJ databases">
        <title>Genomic Encyclopedia of Type Strains, Phase IV (KMG-IV): sequencing the most valuable type-strain genomes for metagenomic binning, comparative biology and taxonomic classification.</title>
        <authorList>
            <person name="Goeker M."/>
        </authorList>
    </citation>
    <scope>NUCLEOTIDE SEQUENCE [LARGE SCALE GENOMIC DNA]</scope>
    <source>
        <strain evidence="3 4">DSM 16097</strain>
    </source>
</reference>
<feature type="transmembrane region" description="Helical" evidence="2">
    <location>
        <begin position="12"/>
        <end position="31"/>
    </location>
</feature>
<dbReference type="Gene3D" id="3.40.190.10">
    <property type="entry name" value="Periplasmic binding protein-like II"/>
    <property type="match status" value="1"/>
</dbReference>
<dbReference type="InterPro" id="IPR006311">
    <property type="entry name" value="TAT_signal"/>
</dbReference>
<dbReference type="InterPro" id="IPR042100">
    <property type="entry name" value="Bug_dom1"/>
</dbReference>
<dbReference type="EMBL" id="QGGW01000001">
    <property type="protein sequence ID" value="PWK62271.1"/>
    <property type="molecule type" value="Genomic_DNA"/>
</dbReference>
<dbReference type="Proteomes" id="UP000245708">
    <property type="component" value="Unassembled WGS sequence"/>
</dbReference>
<evidence type="ECO:0000256" key="2">
    <source>
        <dbReference type="SAM" id="Phobius"/>
    </source>
</evidence>
<keyword evidence="2" id="KW-0812">Transmembrane</keyword>
<organism evidence="3 4">
    <name type="scientific">Roseicyclus mahoneyensis</name>
    <dbReference type="NCBI Taxonomy" id="164332"/>
    <lineage>
        <taxon>Bacteria</taxon>
        <taxon>Pseudomonadati</taxon>
        <taxon>Pseudomonadota</taxon>
        <taxon>Alphaproteobacteria</taxon>
        <taxon>Rhodobacterales</taxon>
        <taxon>Roseobacteraceae</taxon>
        <taxon>Roseicyclus</taxon>
    </lineage>
</organism>
<dbReference type="RefSeq" id="WP_170118969.1">
    <property type="nucleotide sequence ID" value="NZ_QGGW01000001.1"/>
</dbReference>
<dbReference type="Pfam" id="PF03401">
    <property type="entry name" value="TctC"/>
    <property type="match status" value="1"/>
</dbReference>
<evidence type="ECO:0000313" key="4">
    <source>
        <dbReference type="Proteomes" id="UP000245708"/>
    </source>
</evidence>
<keyword evidence="2" id="KW-0472">Membrane</keyword>
<name>A0A316GPG6_9RHOB</name>
<dbReference type="PROSITE" id="PS51318">
    <property type="entry name" value="TAT"/>
    <property type="match status" value="1"/>
</dbReference>
<proteinExistence type="inferred from homology"/>
<evidence type="ECO:0000256" key="1">
    <source>
        <dbReference type="ARBA" id="ARBA00006987"/>
    </source>
</evidence>
<dbReference type="PANTHER" id="PTHR42928">
    <property type="entry name" value="TRICARBOXYLATE-BINDING PROTEIN"/>
    <property type="match status" value="1"/>
</dbReference>
<dbReference type="InterPro" id="IPR005064">
    <property type="entry name" value="BUG"/>
</dbReference>
<protein>
    <submittedName>
        <fullName evidence="3">Tripartite-type tricarboxylate transporter receptor subunit TctC</fullName>
    </submittedName>
</protein>
<comment type="caution">
    <text evidence="3">The sequence shown here is derived from an EMBL/GenBank/DDBJ whole genome shotgun (WGS) entry which is preliminary data.</text>
</comment>
<keyword evidence="4" id="KW-1185">Reference proteome</keyword>
<dbReference type="PANTHER" id="PTHR42928:SF5">
    <property type="entry name" value="BLR1237 PROTEIN"/>
    <property type="match status" value="1"/>
</dbReference>
<accession>A0A316GPG6</accession>
<dbReference type="AlphaFoldDB" id="A0A316GPG6"/>
<comment type="similarity">
    <text evidence="1">Belongs to the UPF0065 (bug) family.</text>
</comment>
<sequence>MTNKLHTISRRGLLRTGAAVGAASLFTPAILRAQGTYPTRNINVVIATGQGGGAETTARAFTNVMRTDLGVDFEFEFHPGAGGQVGYELYNSRRDKDGYNLLFSNMHPEIITYATQETNYNLPGDIIHFAKTGGTPIVCYVGANSPIQSIEQLVEMGRQNTVTIACSRLPHPGTIGMLSLAEATGADFNMIPYGGGNPTSMATITGETDAAVLTAGVAISLGEQVRVLGTFRSMEAFNVQMGNPPLVNDVFGTSIPELELAQGWAMHTEVWENMPEVRERLVGSIRAAFDNPELRAQHEAVNYPFDGVEYGDETVCAQIVADTTALARQFADRIRDS</sequence>
<evidence type="ECO:0000313" key="3">
    <source>
        <dbReference type="EMBL" id="PWK62271.1"/>
    </source>
</evidence>
<dbReference type="Gene3D" id="3.40.190.150">
    <property type="entry name" value="Bordetella uptake gene, domain 1"/>
    <property type="match status" value="1"/>
</dbReference>
<keyword evidence="3" id="KW-0675">Receptor</keyword>
<keyword evidence="2" id="KW-1133">Transmembrane helix</keyword>